<evidence type="ECO:0000256" key="1">
    <source>
        <dbReference type="SAM" id="Phobius"/>
    </source>
</evidence>
<dbReference type="EMBL" id="JAMGBA010000002">
    <property type="protein sequence ID" value="MCL6699177.1"/>
    <property type="molecule type" value="Genomic_DNA"/>
</dbReference>
<evidence type="ECO:0000313" key="3">
    <source>
        <dbReference type="Proteomes" id="UP001203410"/>
    </source>
</evidence>
<accession>A0ABT0RVX0</accession>
<feature type="transmembrane region" description="Helical" evidence="1">
    <location>
        <begin position="40"/>
        <end position="60"/>
    </location>
</feature>
<proteinExistence type="predicted"/>
<organism evidence="2 3">
    <name type="scientific">Sphingomonas caseinilyticus</name>
    <dbReference type="NCBI Taxonomy" id="2908205"/>
    <lineage>
        <taxon>Bacteria</taxon>
        <taxon>Pseudomonadati</taxon>
        <taxon>Pseudomonadota</taxon>
        <taxon>Alphaproteobacteria</taxon>
        <taxon>Sphingomonadales</taxon>
        <taxon>Sphingomonadaceae</taxon>
        <taxon>Sphingomonas</taxon>
    </lineage>
</organism>
<dbReference type="RefSeq" id="WP_249904587.1">
    <property type="nucleotide sequence ID" value="NZ_JAMGBA010000002.1"/>
</dbReference>
<name>A0ABT0RVX0_9SPHN</name>
<keyword evidence="3" id="KW-1185">Reference proteome</keyword>
<dbReference type="Proteomes" id="UP001203410">
    <property type="component" value="Unassembled WGS sequence"/>
</dbReference>
<keyword evidence="1" id="KW-0472">Membrane</keyword>
<evidence type="ECO:0000313" key="2">
    <source>
        <dbReference type="EMBL" id="MCL6699177.1"/>
    </source>
</evidence>
<comment type="caution">
    <text evidence="2">The sequence shown here is derived from an EMBL/GenBank/DDBJ whole genome shotgun (WGS) entry which is preliminary data.</text>
</comment>
<feature type="transmembrane region" description="Helical" evidence="1">
    <location>
        <begin position="12"/>
        <end position="34"/>
    </location>
</feature>
<keyword evidence="1" id="KW-0812">Transmembrane</keyword>
<keyword evidence="1" id="KW-1133">Transmembrane helix</keyword>
<protein>
    <recommendedName>
        <fullName evidence="4">Histidine kinase</fullName>
    </recommendedName>
</protein>
<reference evidence="2 3" key="1">
    <citation type="submission" date="2022-05" db="EMBL/GenBank/DDBJ databases">
        <authorList>
            <person name="Jo J.-H."/>
            <person name="Im W.-T."/>
        </authorList>
    </citation>
    <scope>NUCLEOTIDE SEQUENCE [LARGE SCALE GENOMIC DNA]</scope>
    <source>
        <strain evidence="2 3">NSE70-1</strain>
    </source>
</reference>
<sequence length="185" mass="20379">MSRAELLRRLLAPSITGARAFALVTLLIAIPTLIRAAVNGFVTGCEFSVFLPFVLAAAVFMEWRYAAIVALGSVGLADYLFMTHASFFSGPCDVYVVGIFLTSSTLIISLVQFVRMRFAGIISTDRSDFASGQVVFSLENNQAWAGWHGRKTMVQLGKKDDVAEMMEDFLAQLELAERLNSPRRD</sequence>
<evidence type="ECO:0008006" key="4">
    <source>
        <dbReference type="Google" id="ProtNLM"/>
    </source>
</evidence>
<gene>
    <name evidence="2" type="ORF">LZ496_10345</name>
</gene>
<feature type="transmembrane region" description="Helical" evidence="1">
    <location>
        <begin position="67"/>
        <end position="88"/>
    </location>
</feature>
<feature type="transmembrane region" description="Helical" evidence="1">
    <location>
        <begin position="94"/>
        <end position="114"/>
    </location>
</feature>